<keyword evidence="1" id="KW-0596">Phosphopantetheine</keyword>
<dbReference type="GO" id="GO:0004312">
    <property type="term" value="F:fatty acid synthase activity"/>
    <property type="evidence" value="ECO:0007669"/>
    <property type="project" value="TreeGrafter"/>
</dbReference>
<dbReference type="InterPro" id="IPR050091">
    <property type="entry name" value="PKS_NRPS_Biosynth_Enz"/>
</dbReference>
<accession>A0A813BS18</accession>
<dbReference type="Gene3D" id="3.40.47.10">
    <property type="match status" value="1"/>
</dbReference>
<dbReference type="SUPFAM" id="SSF53901">
    <property type="entry name" value="Thiolase-like"/>
    <property type="match status" value="1"/>
</dbReference>
<name>A0A813BS18_9DINO</name>
<dbReference type="Pfam" id="PF21089">
    <property type="entry name" value="PKS_DH_N"/>
    <property type="match status" value="1"/>
</dbReference>
<dbReference type="InterPro" id="IPR049552">
    <property type="entry name" value="PKS_DH_N"/>
</dbReference>
<comment type="caution">
    <text evidence="5">The sequence shown here is derived from an EMBL/GenBank/DDBJ whole genome shotgun (WGS) entry which is preliminary data.</text>
</comment>
<feature type="region of interest" description="Disordered" evidence="3">
    <location>
        <begin position="1"/>
        <end position="23"/>
    </location>
</feature>
<dbReference type="OrthoDB" id="329835at2759"/>
<reference evidence="5" key="1">
    <citation type="submission" date="2021-02" db="EMBL/GenBank/DDBJ databases">
        <authorList>
            <person name="Dougan E. K."/>
            <person name="Rhodes N."/>
            <person name="Thang M."/>
            <person name="Chan C."/>
        </authorList>
    </citation>
    <scope>NUCLEOTIDE SEQUENCE</scope>
</reference>
<evidence type="ECO:0000313" key="5">
    <source>
        <dbReference type="EMBL" id="CAE7919752.1"/>
    </source>
</evidence>
<proteinExistence type="predicted"/>
<dbReference type="GO" id="GO:0006633">
    <property type="term" value="P:fatty acid biosynthetic process"/>
    <property type="evidence" value="ECO:0007669"/>
    <property type="project" value="TreeGrafter"/>
</dbReference>
<keyword evidence="6" id="KW-1185">Reference proteome</keyword>
<dbReference type="SMART" id="SM00825">
    <property type="entry name" value="PKS_KS"/>
    <property type="match status" value="1"/>
</dbReference>
<dbReference type="InterPro" id="IPR020841">
    <property type="entry name" value="PKS_Beta-ketoAc_synthase_dom"/>
</dbReference>
<organism evidence="5 6">
    <name type="scientific">Symbiodinium necroappetens</name>
    <dbReference type="NCBI Taxonomy" id="1628268"/>
    <lineage>
        <taxon>Eukaryota</taxon>
        <taxon>Sar</taxon>
        <taxon>Alveolata</taxon>
        <taxon>Dinophyceae</taxon>
        <taxon>Suessiales</taxon>
        <taxon>Symbiodiniaceae</taxon>
        <taxon>Symbiodinium</taxon>
    </lineage>
</organism>
<protein>
    <submittedName>
        <fullName evidence="5">PpsA protein</fullName>
    </submittedName>
</protein>
<dbReference type="InterPro" id="IPR016039">
    <property type="entry name" value="Thiolase-like"/>
</dbReference>
<dbReference type="PANTHER" id="PTHR43775">
    <property type="entry name" value="FATTY ACID SYNTHASE"/>
    <property type="match status" value="1"/>
</dbReference>
<dbReference type="EMBL" id="CAJNJA010077255">
    <property type="protein sequence ID" value="CAE7919752.1"/>
    <property type="molecule type" value="Genomic_DNA"/>
</dbReference>
<dbReference type="PANTHER" id="PTHR43775:SF37">
    <property type="entry name" value="SI:DKEY-61P9.11"/>
    <property type="match status" value="1"/>
</dbReference>
<sequence length="280" mass="30118">MRTALSEAELEPSSVSAVETHGTGTALGDPIEVGAFRNTLREGRAHDVELTLCAVKTNIGHLEAAAGLAGLMKIISALPLRMAAPNLHFQSLNPHCDLEDFPTVIPVELSELATVASHVSSGLSSFGFGGTNAHVVLEDSAERPSVLVEAPIFKRQSFAWQAQRHALLTKTMRTAEGLQVFLRPFSGKLLELVSHHIIFGEIVVPGATYIEMALGVGVVHFGGRDKQWNIRKASLGCVLARTNVHSGSLAGVFHITARPEAVGHRRADPRRELAAWLNRP</sequence>
<dbReference type="AlphaFoldDB" id="A0A813BS18"/>
<evidence type="ECO:0000256" key="1">
    <source>
        <dbReference type="ARBA" id="ARBA00022450"/>
    </source>
</evidence>
<evidence type="ECO:0000256" key="3">
    <source>
        <dbReference type="SAM" id="MobiDB-lite"/>
    </source>
</evidence>
<evidence type="ECO:0000313" key="6">
    <source>
        <dbReference type="Proteomes" id="UP000601435"/>
    </source>
</evidence>
<dbReference type="Pfam" id="PF02801">
    <property type="entry name" value="Ketoacyl-synt_C"/>
    <property type="match status" value="1"/>
</dbReference>
<evidence type="ECO:0000259" key="4">
    <source>
        <dbReference type="PROSITE" id="PS52004"/>
    </source>
</evidence>
<gene>
    <name evidence="5" type="primary">ppsA</name>
    <name evidence="5" type="ORF">SNEC2469_LOCUS31650</name>
</gene>
<dbReference type="Proteomes" id="UP000601435">
    <property type="component" value="Unassembled WGS sequence"/>
</dbReference>
<keyword evidence="2" id="KW-0597">Phosphoprotein</keyword>
<dbReference type="PROSITE" id="PS52004">
    <property type="entry name" value="KS3_2"/>
    <property type="match status" value="1"/>
</dbReference>
<dbReference type="Gene3D" id="3.10.129.10">
    <property type="entry name" value="Hotdog Thioesterase"/>
    <property type="match status" value="1"/>
</dbReference>
<dbReference type="InterPro" id="IPR014031">
    <property type="entry name" value="Ketoacyl_synth_C"/>
</dbReference>
<feature type="domain" description="Ketosynthase family 3 (KS3)" evidence="4">
    <location>
        <begin position="1"/>
        <end position="139"/>
    </location>
</feature>
<evidence type="ECO:0000256" key="2">
    <source>
        <dbReference type="ARBA" id="ARBA00022553"/>
    </source>
</evidence>